<sequence>MGRRRFLMRACCSVSGTYCITSTTRSPRPNSGTPNMTDWQKRNMRSAITSLVYSSLETAYDPQIEFMRTILAAPEKIAKWFDYFESNWNACRGKWCSYLRCSVTHLGNNTNNRLESSWQKLKALVNKFKPFDEKFASDRGGERLARLGDITLRTPTHKSTRSPVLSVPTL</sequence>
<organism evidence="1 2">
    <name type="scientific">Lagenidium giganteum</name>
    <dbReference type="NCBI Taxonomy" id="4803"/>
    <lineage>
        <taxon>Eukaryota</taxon>
        <taxon>Sar</taxon>
        <taxon>Stramenopiles</taxon>
        <taxon>Oomycota</taxon>
        <taxon>Peronosporomycetes</taxon>
        <taxon>Pythiales</taxon>
        <taxon>Pythiaceae</taxon>
    </lineage>
</organism>
<reference evidence="1" key="2">
    <citation type="journal article" date="2023" name="Microbiol Resour">
        <title>Decontamination and Annotation of the Draft Genome Sequence of the Oomycete Lagenidium giganteum ARSEF 373.</title>
        <authorList>
            <person name="Morgan W.R."/>
            <person name="Tartar A."/>
        </authorList>
    </citation>
    <scope>NUCLEOTIDE SEQUENCE</scope>
    <source>
        <strain evidence="1">ARSEF 373</strain>
    </source>
</reference>
<keyword evidence="2" id="KW-1185">Reference proteome</keyword>
<accession>A0AAV2YU38</accession>
<dbReference type="InterPro" id="IPR052579">
    <property type="entry name" value="Zinc_finger_SWIM"/>
</dbReference>
<dbReference type="PANTHER" id="PTHR31569:SF4">
    <property type="entry name" value="SWIM-TYPE DOMAIN-CONTAINING PROTEIN"/>
    <property type="match status" value="1"/>
</dbReference>
<comment type="caution">
    <text evidence="1">The sequence shown here is derived from an EMBL/GenBank/DDBJ whole genome shotgun (WGS) entry which is preliminary data.</text>
</comment>
<reference evidence="1" key="1">
    <citation type="submission" date="2022-11" db="EMBL/GenBank/DDBJ databases">
        <authorList>
            <person name="Morgan W.R."/>
            <person name="Tartar A."/>
        </authorList>
    </citation>
    <scope>NUCLEOTIDE SEQUENCE</scope>
    <source>
        <strain evidence="1">ARSEF 373</strain>
    </source>
</reference>
<dbReference type="AlphaFoldDB" id="A0AAV2YU38"/>
<dbReference type="PANTHER" id="PTHR31569">
    <property type="entry name" value="SWIM-TYPE DOMAIN-CONTAINING PROTEIN"/>
    <property type="match status" value="1"/>
</dbReference>
<dbReference type="EMBL" id="DAKRPA010000125">
    <property type="protein sequence ID" value="DAZ97801.1"/>
    <property type="molecule type" value="Genomic_DNA"/>
</dbReference>
<name>A0AAV2YU38_9STRA</name>
<evidence type="ECO:0000313" key="2">
    <source>
        <dbReference type="Proteomes" id="UP001146120"/>
    </source>
</evidence>
<dbReference type="Proteomes" id="UP001146120">
    <property type="component" value="Unassembled WGS sequence"/>
</dbReference>
<evidence type="ECO:0000313" key="1">
    <source>
        <dbReference type="EMBL" id="DAZ97801.1"/>
    </source>
</evidence>
<gene>
    <name evidence="1" type="ORF">N0F65_009547</name>
</gene>
<proteinExistence type="predicted"/>
<protein>
    <submittedName>
        <fullName evidence="1">Uncharacterized protein</fullName>
    </submittedName>
</protein>